<sequence length="914" mass="100411">MAKKRLMSENEFATEYSLEYSAERAASHRGVFACCSRLVPFVRLTFEPAAVESLYQGYFRRQRAATLTVLVAFVALFGAYVLATCAALYSREKLPSLVVAALGVSAGAPLLALTRRGLVAERAAPYAAWLHSEVLLYAYLASYASGGNGAQPADALAWRVFFTFALFISMPLALPALSLLALLPNALYILVVALAASLHEPRADTEPVTLVLQLVADALVLLCGALAGLLAYLMADRKQRRAFVEARQSLEVKLSLDEQRLQQERLLLSILPHHIADEMLTDIRKDKSQNDTQQFSSLYMYRHENVSILFADIVGFTQLASACSANELVRLLNELFARFDQLSDNHKQLRIKILGDCYYCVCGVPEFIPDHAVCCIKMGLDMVEAISYVRKMTNTDVNMRVGIHTGCVLGGVLGQKNWQYDVWSTDVTLANKMESAGIPGLGTSRALRVHISQSTCQCLHGEFALEAGNGGERSDYLRNKSIITYLVVPPAEGGADALVLNRRSRVHPEGPGPDAAPASSSSVEPDLSGLLDAALAARETCQGKRVGRAASNRGLSRSAEGRQTSKVTLRFVDSELESRFASEREPQSGVAVGCSVLILLLTFLANILISPQLIANYVTFVLGETVLVSLTALLLAAVFPKLFKRKLARLSAWVDSTQWARNSCAVTAVLVLIVVEIANMVEQTARTLFLWKLDLAAQKEEVGTMRRYNDALVANILPDHVAAHFLSANKRDDLLDETRFRCITKIKTIGSTYMAASGLNQNENTVEYSSNEKEPGTRVRWQHVADLADFCLALKMTLMNINCQSFNNFILRIGLNKGPVLAGVIGARKPHYDIWGNTVNVASRMESTGQLGNVQVVEETYLVLKDYGFRFVRRGAVFVKGKGELITYFLKGREKPSNGLPHQVSEEVFEFTAD</sequence>
<dbReference type="KEGG" id="pmrn:116945299"/>
<gene>
    <name evidence="29" type="primary">LOC116945299</name>
</gene>
<feature type="transmembrane region" description="Helical" evidence="26">
    <location>
        <begin position="126"/>
        <end position="144"/>
    </location>
</feature>
<evidence type="ECO:0000256" key="2">
    <source>
        <dbReference type="ARBA" id="ARBA00001936"/>
    </source>
</evidence>
<evidence type="ECO:0000313" key="29">
    <source>
        <dbReference type="RefSeq" id="XP_032815604.1"/>
    </source>
</evidence>
<feature type="transmembrane region" description="Helical" evidence="26">
    <location>
        <begin position="589"/>
        <end position="609"/>
    </location>
</feature>
<dbReference type="FunFam" id="3.30.70.1230:FF:000014">
    <property type="entry name" value="adenylate cyclase type 9"/>
    <property type="match status" value="1"/>
</dbReference>
<evidence type="ECO:0000256" key="21">
    <source>
        <dbReference type="ARBA" id="ARBA00081232"/>
    </source>
</evidence>
<accession>A0AAJ7TD26</accession>
<evidence type="ECO:0000256" key="19">
    <source>
        <dbReference type="ARBA" id="ARBA00070496"/>
    </source>
</evidence>
<dbReference type="Pfam" id="PF00211">
    <property type="entry name" value="Guanylate_cyc"/>
    <property type="match status" value="2"/>
</dbReference>
<evidence type="ECO:0000256" key="9">
    <source>
        <dbReference type="ARBA" id="ARBA00022737"/>
    </source>
</evidence>
<evidence type="ECO:0000256" key="4">
    <source>
        <dbReference type="ARBA" id="ARBA00004651"/>
    </source>
</evidence>
<feature type="transmembrane region" description="Helical" evidence="26">
    <location>
        <begin position="615"/>
        <end position="639"/>
    </location>
</feature>
<evidence type="ECO:0000256" key="17">
    <source>
        <dbReference type="ARBA" id="ARBA00023211"/>
    </source>
</evidence>
<evidence type="ECO:0000256" key="1">
    <source>
        <dbReference type="ARBA" id="ARBA00001593"/>
    </source>
</evidence>
<evidence type="ECO:0000256" key="24">
    <source>
        <dbReference type="SAM" id="Coils"/>
    </source>
</evidence>
<feature type="compositionally biased region" description="Low complexity" evidence="25">
    <location>
        <begin position="512"/>
        <end position="525"/>
    </location>
</feature>
<dbReference type="Proteomes" id="UP001318040">
    <property type="component" value="Chromosome 23"/>
</dbReference>
<keyword evidence="7 26" id="KW-0812">Transmembrane</keyword>
<dbReference type="GO" id="GO:0035556">
    <property type="term" value="P:intracellular signal transduction"/>
    <property type="evidence" value="ECO:0007669"/>
    <property type="project" value="InterPro"/>
</dbReference>
<evidence type="ECO:0000256" key="7">
    <source>
        <dbReference type="ARBA" id="ARBA00022692"/>
    </source>
</evidence>
<evidence type="ECO:0000256" key="3">
    <source>
        <dbReference type="ARBA" id="ARBA00001946"/>
    </source>
</evidence>
<reference evidence="29" key="1">
    <citation type="submission" date="2025-08" db="UniProtKB">
        <authorList>
            <consortium name="RefSeq"/>
        </authorList>
    </citation>
    <scope>IDENTIFICATION</scope>
    <source>
        <tissue evidence="29">Sperm</tissue>
    </source>
</reference>
<dbReference type="EC" id="4.6.1.1" evidence="5"/>
<keyword evidence="10" id="KW-0547">Nucleotide-binding</keyword>
<dbReference type="CDD" id="cd07302">
    <property type="entry name" value="CHD"/>
    <property type="match status" value="2"/>
</dbReference>
<keyword evidence="18 23" id="KW-0456">Lyase</keyword>
<dbReference type="SUPFAM" id="SSF55073">
    <property type="entry name" value="Nucleotide cyclase"/>
    <property type="match status" value="2"/>
</dbReference>
<keyword evidence="13 26" id="KW-1133">Transmembrane helix</keyword>
<dbReference type="SMART" id="SM00044">
    <property type="entry name" value="CYCc"/>
    <property type="match status" value="2"/>
</dbReference>
<keyword evidence="17" id="KW-0464">Manganese</keyword>
<evidence type="ECO:0000256" key="12">
    <source>
        <dbReference type="ARBA" id="ARBA00022842"/>
    </source>
</evidence>
<keyword evidence="15 26" id="KW-0472">Membrane</keyword>
<dbReference type="InterPro" id="IPR001054">
    <property type="entry name" value="A/G_cyclase"/>
</dbReference>
<evidence type="ECO:0000259" key="27">
    <source>
        <dbReference type="PROSITE" id="PS50125"/>
    </source>
</evidence>
<dbReference type="GO" id="GO:0005524">
    <property type="term" value="F:ATP binding"/>
    <property type="evidence" value="ECO:0007669"/>
    <property type="project" value="UniProtKB-KW"/>
</dbReference>
<dbReference type="PROSITE" id="PS00452">
    <property type="entry name" value="GUANYLATE_CYCLASE_1"/>
    <property type="match status" value="2"/>
</dbReference>
<name>A0AAJ7TD26_PETMA</name>
<evidence type="ECO:0000256" key="25">
    <source>
        <dbReference type="SAM" id="MobiDB-lite"/>
    </source>
</evidence>
<evidence type="ECO:0000256" key="10">
    <source>
        <dbReference type="ARBA" id="ARBA00022741"/>
    </source>
</evidence>
<comment type="cofactor">
    <cofactor evidence="2">
        <name>Mn(2+)</name>
        <dbReference type="ChEBI" id="CHEBI:29035"/>
    </cofactor>
</comment>
<feature type="transmembrane region" description="Helical" evidence="26">
    <location>
        <begin position="179"/>
        <end position="198"/>
    </location>
</feature>
<evidence type="ECO:0000256" key="26">
    <source>
        <dbReference type="SAM" id="Phobius"/>
    </source>
</evidence>
<keyword evidence="16" id="KW-0325">Glycoprotein</keyword>
<dbReference type="Gene3D" id="3.30.70.1230">
    <property type="entry name" value="Nucleotide cyclase"/>
    <property type="match status" value="2"/>
</dbReference>
<dbReference type="GO" id="GO:0046872">
    <property type="term" value="F:metal ion binding"/>
    <property type="evidence" value="ECO:0007669"/>
    <property type="project" value="UniProtKB-KW"/>
</dbReference>
<feature type="domain" description="Guanylate cyclase" evidence="27">
    <location>
        <begin position="307"/>
        <end position="434"/>
    </location>
</feature>
<evidence type="ECO:0000256" key="11">
    <source>
        <dbReference type="ARBA" id="ARBA00022840"/>
    </source>
</evidence>
<feature type="transmembrane region" description="Helical" evidence="26">
    <location>
        <begin position="64"/>
        <end position="89"/>
    </location>
</feature>
<evidence type="ECO:0000256" key="20">
    <source>
        <dbReference type="ARBA" id="ARBA00081225"/>
    </source>
</evidence>
<feature type="region of interest" description="Disordered" evidence="25">
    <location>
        <begin position="504"/>
        <end position="525"/>
    </location>
</feature>
<evidence type="ECO:0000256" key="5">
    <source>
        <dbReference type="ARBA" id="ARBA00012201"/>
    </source>
</evidence>
<comment type="similarity">
    <text evidence="23">Belongs to the adenylyl cyclase class-4/guanylyl cyclase family.</text>
</comment>
<keyword evidence="9" id="KW-0677">Repeat</keyword>
<evidence type="ECO:0000256" key="16">
    <source>
        <dbReference type="ARBA" id="ARBA00023180"/>
    </source>
</evidence>
<dbReference type="InterPro" id="IPR018297">
    <property type="entry name" value="A/G_cyclase_CS"/>
</dbReference>
<feature type="coiled-coil region" evidence="24">
    <location>
        <begin position="325"/>
        <end position="352"/>
    </location>
</feature>
<dbReference type="AlphaFoldDB" id="A0AAJ7TD26"/>
<dbReference type="GO" id="GO:0005886">
    <property type="term" value="C:plasma membrane"/>
    <property type="evidence" value="ECO:0007669"/>
    <property type="project" value="UniProtKB-SubCell"/>
</dbReference>
<keyword evidence="6" id="KW-1003">Cell membrane</keyword>
<dbReference type="GO" id="GO:0004016">
    <property type="term" value="F:adenylate cyclase activity"/>
    <property type="evidence" value="ECO:0007669"/>
    <property type="project" value="UniProtKB-EC"/>
</dbReference>
<dbReference type="InterPro" id="IPR032628">
    <property type="entry name" value="AC_N"/>
</dbReference>
<comment type="subcellular location">
    <subcellularLocation>
        <location evidence="4">Cell membrane</location>
        <topology evidence="4">Multi-pass membrane protein</topology>
    </subcellularLocation>
</comment>
<dbReference type="PANTHER" id="PTHR45627:SF30">
    <property type="entry name" value="ADENYLATE CYCLASE TYPE 3"/>
    <property type="match status" value="1"/>
</dbReference>
<feature type="transmembrane region" description="Helical" evidence="26">
    <location>
        <begin position="95"/>
        <end position="114"/>
    </location>
</feature>
<dbReference type="GO" id="GO:0007189">
    <property type="term" value="P:adenylate cyclase-activating G protein-coupled receptor signaling pathway"/>
    <property type="evidence" value="ECO:0007669"/>
    <property type="project" value="TreeGrafter"/>
</dbReference>
<evidence type="ECO:0000256" key="6">
    <source>
        <dbReference type="ARBA" id="ARBA00022475"/>
    </source>
</evidence>
<evidence type="ECO:0000313" key="28">
    <source>
        <dbReference type="Proteomes" id="UP001318040"/>
    </source>
</evidence>
<evidence type="ECO:0000256" key="22">
    <source>
        <dbReference type="ARBA" id="ARBA00081427"/>
    </source>
</evidence>
<evidence type="ECO:0000256" key="23">
    <source>
        <dbReference type="RuleBase" id="RU000405"/>
    </source>
</evidence>
<keyword evidence="28" id="KW-1185">Reference proteome</keyword>
<evidence type="ECO:0000256" key="13">
    <source>
        <dbReference type="ARBA" id="ARBA00022989"/>
    </source>
</evidence>
<dbReference type="GO" id="GO:0006171">
    <property type="term" value="P:cAMP biosynthetic process"/>
    <property type="evidence" value="ECO:0007669"/>
    <property type="project" value="UniProtKB-KW"/>
</dbReference>
<evidence type="ECO:0000256" key="14">
    <source>
        <dbReference type="ARBA" id="ARBA00022998"/>
    </source>
</evidence>
<evidence type="ECO:0000256" key="15">
    <source>
        <dbReference type="ARBA" id="ARBA00023136"/>
    </source>
</evidence>
<keyword evidence="14" id="KW-0115">cAMP biosynthesis</keyword>
<keyword evidence="12" id="KW-0460">Magnesium</keyword>
<dbReference type="PANTHER" id="PTHR45627">
    <property type="entry name" value="ADENYLATE CYCLASE TYPE 1"/>
    <property type="match status" value="1"/>
</dbReference>
<protein>
    <recommendedName>
        <fullName evidence="19">Adenylate cyclase type 9</fullName>
        <ecNumber evidence="5">4.6.1.1</ecNumber>
    </recommendedName>
    <alternativeName>
        <fullName evidence="22">ATP pyrophosphate-lyase 9</fullName>
    </alternativeName>
    <alternativeName>
        <fullName evidence="20">Adenylate cyclase type IX</fullName>
    </alternativeName>
    <alternativeName>
        <fullName evidence="21">Adenylyl cyclase 9</fullName>
    </alternativeName>
</protein>
<feature type="domain" description="Guanylate cyclase" evidence="27">
    <location>
        <begin position="732"/>
        <end position="846"/>
    </location>
</feature>
<keyword evidence="8" id="KW-0479">Metal-binding</keyword>
<comment type="catalytic activity">
    <reaction evidence="1">
        <text>ATP = 3',5'-cyclic AMP + diphosphate</text>
        <dbReference type="Rhea" id="RHEA:15389"/>
        <dbReference type="ChEBI" id="CHEBI:30616"/>
        <dbReference type="ChEBI" id="CHEBI:33019"/>
        <dbReference type="ChEBI" id="CHEBI:58165"/>
        <dbReference type="EC" id="4.6.1.1"/>
    </reaction>
</comment>
<feature type="transmembrane region" description="Helical" evidence="26">
    <location>
        <begin position="659"/>
        <end position="678"/>
    </location>
</feature>
<dbReference type="RefSeq" id="XP_032815604.1">
    <property type="nucleotide sequence ID" value="XM_032959713.1"/>
</dbReference>
<evidence type="ECO:0000256" key="18">
    <source>
        <dbReference type="ARBA" id="ARBA00023239"/>
    </source>
</evidence>
<keyword evidence="11" id="KW-0067">ATP-binding</keyword>
<feature type="transmembrane region" description="Helical" evidence="26">
    <location>
        <begin position="156"/>
        <end position="174"/>
    </location>
</feature>
<evidence type="ECO:0000256" key="8">
    <source>
        <dbReference type="ARBA" id="ARBA00022723"/>
    </source>
</evidence>
<dbReference type="Pfam" id="PF16214">
    <property type="entry name" value="AC_N"/>
    <property type="match status" value="1"/>
</dbReference>
<dbReference type="PROSITE" id="PS50125">
    <property type="entry name" value="GUANYLATE_CYCLASE_2"/>
    <property type="match status" value="2"/>
</dbReference>
<comment type="cofactor">
    <cofactor evidence="3">
        <name>Mg(2+)</name>
        <dbReference type="ChEBI" id="CHEBI:18420"/>
    </cofactor>
</comment>
<organism evidence="28 29">
    <name type="scientific">Petromyzon marinus</name>
    <name type="common">Sea lamprey</name>
    <dbReference type="NCBI Taxonomy" id="7757"/>
    <lineage>
        <taxon>Eukaryota</taxon>
        <taxon>Metazoa</taxon>
        <taxon>Chordata</taxon>
        <taxon>Craniata</taxon>
        <taxon>Vertebrata</taxon>
        <taxon>Cyclostomata</taxon>
        <taxon>Hyperoartia</taxon>
        <taxon>Petromyzontiformes</taxon>
        <taxon>Petromyzontidae</taxon>
        <taxon>Petromyzon</taxon>
    </lineage>
</organism>
<dbReference type="FunFam" id="3.30.70.1230:FF:000008">
    <property type="entry name" value="Adenylate cyclase type 9"/>
    <property type="match status" value="1"/>
</dbReference>
<proteinExistence type="inferred from homology"/>
<keyword evidence="24" id="KW-0175">Coiled coil</keyword>
<feature type="transmembrane region" description="Helical" evidence="26">
    <location>
        <begin position="210"/>
        <end position="233"/>
    </location>
</feature>
<dbReference type="InterPro" id="IPR029787">
    <property type="entry name" value="Nucleotide_cyclase"/>
</dbReference>